<feature type="domain" description="Glycosyl hydrolase family 13 catalytic" evidence="3">
    <location>
        <begin position="16"/>
        <end position="395"/>
    </location>
</feature>
<evidence type="ECO:0000313" key="5">
    <source>
        <dbReference type="Proteomes" id="UP000249081"/>
    </source>
</evidence>
<dbReference type="Gene3D" id="2.60.40.1180">
    <property type="entry name" value="Golgi alpha-mannosidase II"/>
    <property type="match status" value="1"/>
</dbReference>
<accession>A0A2W4W2M2</accession>
<dbReference type="EMBL" id="QBMN01000088">
    <property type="protein sequence ID" value="PZO39464.1"/>
    <property type="molecule type" value="Genomic_DNA"/>
</dbReference>
<proteinExistence type="predicted"/>
<dbReference type="InterPro" id="IPR013780">
    <property type="entry name" value="Glyco_hydro_b"/>
</dbReference>
<dbReference type="SUPFAM" id="SSF51011">
    <property type="entry name" value="Glycosyl hydrolase domain"/>
    <property type="match status" value="1"/>
</dbReference>
<name>A0A2W4W2M2_9CYAN</name>
<reference evidence="4 5" key="2">
    <citation type="submission" date="2018-06" db="EMBL/GenBank/DDBJ databases">
        <title>Metagenomic assembly of (sub)arctic Cyanobacteria and their associated microbiome from non-axenic cultures.</title>
        <authorList>
            <person name="Baurain D."/>
        </authorList>
    </citation>
    <scope>NUCLEOTIDE SEQUENCE [LARGE SCALE GENOMIC DNA]</scope>
    <source>
        <strain evidence="4">ULC041bin1</strain>
    </source>
</reference>
<dbReference type="GO" id="GO:0016798">
    <property type="term" value="F:hydrolase activity, acting on glycosyl bonds"/>
    <property type="evidence" value="ECO:0007669"/>
    <property type="project" value="UniProtKB-KW"/>
</dbReference>
<dbReference type="SMART" id="SM00642">
    <property type="entry name" value="Aamy"/>
    <property type="match status" value="1"/>
</dbReference>
<dbReference type="PANTHER" id="PTHR10357">
    <property type="entry name" value="ALPHA-AMYLASE FAMILY MEMBER"/>
    <property type="match status" value="1"/>
</dbReference>
<evidence type="ECO:0000313" key="4">
    <source>
        <dbReference type="EMBL" id="PZO39464.1"/>
    </source>
</evidence>
<evidence type="ECO:0000256" key="2">
    <source>
        <dbReference type="ARBA" id="ARBA00023295"/>
    </source>
</evidence>
<comment type="caution">
    <text evidence="4">The sequence shown here is derived from an EMBL/GenBank/DDBJ whole genome shotgun (WGS) entry which is preliminary data.</text>
</comment>
<dbReference type="Proteomes" id="UP000249081">
    <property type="component" value="Unassembled WGS sequence"/>
</dbReference>
<evidence type="ECO:0000259" key="3">
    <source>
        <dbReference type="SMART" id="SM00642"/>
    </source>
</evidence>
<dbReference type="CDD" id="cd11338">
    <property type="entry name" value="AmyAc_CMD"/>
    <property type="match status" value="1"/>
</dbReference>
<dbReference type="PANTHER" id="PTHR10357:SF210">
    <property type="entry name" value="MALTODEXTRIN GLUCOSIDASE"/>
    <property type="match status" value="1"/>
</dbReference>
<gene>
    <name evidence="4" type="ORF">DCF17_13235</name>
</gene>
<keyword evidence="2" id="KW-0326">Glycosidase</keyword>
<dbReference type="AlphaFoldDB" id="A0A2W4W2M2"/>
<dbReference type="GO" id="GO:0005975">
    <property type="term" value="P:carbohydrate metabolic process"/>
    <property type="evidence" value="ECO:0007669"/>
    <property type="project" value="InterPro"/>
</dbReference>
<reference evidence="5" key="1">
    <citation type="submission" date="2018-04" db="EMBL/GenBank/DDBJ databases">
        <authorList>
            <person name="Cornet L."/>
        </authorList>
    </citation>
    <scope>NUCLEOTIDE SEQUENCE [LARGE SCALE GENOMIC DNA]</scope>
</reference>
<dbReference type="InterPro" id="IPR017853">
    <property type="entry name" value="GH"/>
</dbReference>
<protein>
    <submittedName>
        <fullName evidence="4">Alpha-amylase</fullName>
    </submittedName>
</protein>
<dbReference type="Gene3D" id="3.20.20.80">
    <property type="entry name" value="Glycosidases"/>
    <property type="match status" value="1"/>
</dbReference>
<keyword evidence="1" id="KW-0378">Hydrolase</keyword>
<organism evidence="4 5">
    <name type="scientific">Shackletoniella antarctica</name>
    <dbReference type="NCBI Taxonomy" id="268115"/>
    <lineage>
        <taxon>Bacteria</taxon>
        <taxon>Bacillati</taxon>
        <taxon>Cyanobacteriota</taxon>
        <taxon>Cyanophyceae</taxon>
        <taxon>Oculatellales</taxon>
        <taxon>Oculatellaceae</taxon>
        <taxon>Shackletoniella</taxon>
    </lineage>
</organism>
<evidence type="ECO:0000256" key="1">
    <source>
        <dbReference type="ARBA" id="ARBA00022801"/>
    </source>
</evidence>
<sequence>MAFQTPDWVKHAVFYQIFPDRFARTHRHLDNPAMAVTLEPWETPPTPFGYKGGDLWGIAEKLDYLVDLGVTAIYMTPIFQAACNHRYHTHDYYQVDPLLGGNEAFSALLEAAHAKDIKVVLDGVFNHCGRGFFFFNDILENGPSSPWLEWFEVEGWPLSAYDGSRPANYRSWVDNRALPAFKHDHPAVREYLMRVGEYWVRQGIDGWRLDVPYEVKTEGFWQEFRDRIKAINPEAYIVGEVWTDATQWLDGTQFDGVMNYLFAAPTIAFAGGDRVRMDQVEIPPYYPYPALDAAGYADKIEHLIQLYPWEIALTQLNLLSSHDVARLYSVVGEDQASVVLATLLLFTFPGAPSIYYGDEVGLPGELDPDCRRTFPPESEWHQDLLKIHRDLIALRHRYPALRTGTYEVLHAEGDVYIFRRLLGQAQVVVALNVGVEPVALGALALGQQVVAAEAPLSSVFTYRGATWDGEKLHLPSRAAIALTI</sequence>
<dbReference type="InterPro" id="IPR006047">
    <property type="entry name" value="GH13_cat_dom"/>
</dbReference>
<dbReference type="SUPFAM" id="SSF51445">
    <property type="entry name" value="(Trans)glycosidases"/>
    <property type="match status" value="1"/>
</dbReference>
<dbReference type="Pfam" id="PF00128">
    <property type="entry name" value="Alpha-amylase"/>
    <property type="match status" value="1"/>
</dbReference>